<dbReference type="SUPFAM" id="SSF54593">
    <property type="entry name" value="Glyoxalase/Bleomycin resistance protein/Dihydroxybiphenyl dioxygenase"/>
    <property type="match status" value="1"/>
</dbReference>
<evidence type="ECO:0000313" key="3">
    <source>
        <dbReference type="Proteomes" id="UP000727056"/>
    </source>
</evidence>
<evidence type="ECO:0000313" key="2">
    <source>
        <dbReference type="EMBL" id="NJQ15144.1"/>
    </source>
</evidence>
<comment type="caution">
    <text evidence="2">The sequence shown here is derived from an EMBL/GenBank/DDBJ whole genome shotgun (WGS) entry which is preliminary data.</text>
</comment>
<dbReference type="InterPro" id="IPR004360">
    <property type="entry name" value="Glyas_Fos-R_dOase_dom"/>
</dbReference>
<sequence length="182" mass="20704">MSARAQLPFRLHHYGWIVDDQEVNRRFYEEVVGLPLIATWTEVEMIGDTEYALSHTFYGLADGSALAFFQMADPGAQERFNTSIAPTPMRHIALKVDRETQDAVRDRLAEAGYAEPETFVVDHGYCVSLYTVDPNGLQLEFTVDHPEMERINAKRLRTAHADLARWLGGDHRSNNEWRVPGA</sequence>
<keyword evidence="3" id="KW-1185">Reference proteome</keyword>
<dbReference type="CDD" id="cd06587">
    <property type="entry name" value="VOC"/>
    <property type="match status" value="1"/>
</dbReference>
<dbReference type="EMBL" id="JAAVJC010000055">
    <property type="protein sequence ID" value="NJQ15144.1"/>
    <property type="molecule type" value="Genomic_DNA"/>
</dbReference>
<accession>A0ABX1CD97</accession>
<evidence type="ECO:0000259" key="1">
    <source>
        <dbReference type="PROSITE" id="PS51819"/>
    </source>
</evidence>
<dbReference type="InterPro" id="IPR029068">
    <property type="entry name" value="Glyas_Bleomycin-R_OHBP_Dase"/>
</dbReference>
<dbReference type="InterPro" id="IPR037523">
    <property type="entry name" value="VOC_core"/>
</dbReference>
<protein>
    <submittedName>
        <fullName evidence="2">VOC family protein</fullName>
    </submittedName>
</protein>
<dbReference type="Proteomes" id="UP000727056">
    <property type="component" value="Unassembled WGS sequence"/>
</dbReference>
<feature type="domain" description="VOC" evidence="1">
    <location>
        <begin position="10"/>
        <end position="144"/>
    </location>
</feature>
<organism evidence="2 3">
    <name type="scientific">Streptomyces bohaiensis</name>
    <dbReference type="NCBI Taxonomy" id="1431344"/>
    <lineage>
        <taxon>Bacteria</taxon>
        <taxon>Bacillati</taxon>
        <taxon>Actinomycetota</taxon>
        <taxon>Actinomycetes</taxon>
        <taxon>Kitasatosporales</taxon>
        <taxon>Streptomycetaceae</taxon>
        <taxon>Streptomyces</taxon>
    </lineage>
</organism>
<reference evidence="2 3" key="1">
    <citation type="submission" date="2020-03" db="EMBL/GenBank/DDBJ databases">
        <title>Draft genome of Streptomyces sp. ventii, isolated from the Axial Seamount in the Pacific Ocean, and resequencing of the two type strains Streptomyces lonarensis strain NCL 716 and Streptomyces bohaiensis strain 11A07.</title>
        <authorList>
            <person name="Loughran R.M."/>
            <person name="Pfannmuller K.M."/>
            <person name="Wasson B.J."/>
            <person name="Deadmond M.C."/>
            <person name="Paddock B.E."/>
            <person name="Koyack M.J."/>
            <person name="Gallegos D.A."/>
            <person name="Mitchell E.A."/>
            <person name="Ushijima B."/>
            <person name="Saw J.H."/>
            <person name="Mcphail K.L."/>
            <person name="Videau P."/>
        </authorList>
    </citation>
    <scope>NUCLEOTIDE SEQUENCE [LARGE SCALE GENOMIC DNA]</scope>
    <source>
        <strain evidence="2 3">11A07</strain>
    </source>
</reference>
<dbReference type="Pfam" id="PF00903">
    <property type="entry name" value="Glyoxalase"/>
    <property type="match status" value="1"/>
</dbReference>
<proteinExistence type="predicted"/>
<dbReference type="Gene3D" id="3.10.180.10">
    <property type="entry name" value="2,3-Dihydroxybiphenyl 1,2-Dioxygenase, domain 1"/>
    <property type="match status" value="1"/>
</dbReference>
<dbReference type="RefSeq" id="WP_168087922.1">
    <property type="nucleotide sequence ID" value="NZ_BHZH01000089.1"/>
</dbReference>
<name>A0ABX1CD97_9ACTN</name>
<gene>
    <name evidence="2" type="ORF">HCN52_09340</name>
</gene>
<dbReference type="PROSITE" id="PS51819">
    <property type="entry name" value="VOC"/>
    <property type="match status" value="1"/>
</dbReference>